<dbReference type="SUPFAM" id="SSF52540">
    <property type="entry name" value="P-loop containing nucleoside triphosphate hydrolases"/>
    <property type="match status" value="1"/>
</dbReference>
<accession>A0A4Q2D277</accession>
<feature type="compositionally biased region" description="Pro residues" evidence="2">
    <location>
        <begin position="275"/>
        <end position="288"/>
    </location>
</feature>
<proteinExistence type="inferred from homology"/>
<organism evidence="6 7">
    <name type="scientific">Candolleomyces aberdarensis</name>
    <dbReference type="NCBI Taxonomy" id="2316362"/>
    <lineage>
        <taxon>Eukaryota</taxon>
        <taxon>Fungi</taxon>
        <taxon>Dikarya</taxon>
        <taxon>Basidiomycota</taxon>
        <taxon>Agaricomycotina</taxon>
        <taxon>Agaricomycetes</taxon>
        <taxon>Agaricomycetidae</taxon>
        <taxon>Agaricales</taxon>
        <taxon>Agaricineae</taxon>
        <taxon>Psathyrellaceae</taxon>
        <taxon>Candolleomyces</taxon>
    </lineage>
</organism>
<feature type="domain" description="DNA helicase Pif1-like DEAD-box helicase" evidence="4">
    <location>
        <begin position="991"/>
        <end position="1146"/>
    </location>
</feature>
<evidence type="ECO:0000313" key="7">
    <source>
        <dbReference type="Proteomes" id="UP000290288"/>
    </source>
</evidence>
<dbReference type="STRING" id="2316362.A0A4Q2D277"/>
<keyword evidence="3" id="KW-0732">Signal</keyword>
<dbReference type="InterPro" id="IPR010285">
    <property type="entry name" value="DNA_helicase_pif1-like_DEAD"/>
</dbReference>
<comment type="similarity">
    <text evidence="1">Belongs to the helicase family.</text>
</comment>
<dbReference type="OrthoDB" id="3366231at2759"/>
<dbReference type="GO" id="GO:0005524">
    <property type="term" value="F:ATP binding"/>
    <property type="evidence" value="ECO:0007669"/>
    <property type="project" value="UniProtKB-KW"/>
</dbReference>
<evidence type="ECO:0000256" key="2">
    <source>
        <dbReference type="SAM" id="MobiDB-lite"/>
    </source>
</evidence>
<dbReference type="InterPro" id="IPR027417">
    <property type="entry name" value="P-loop_NTPase"/>
</dbReference>
<feature type="signal peptide" evidence="3">
    <location>
        <begin position="1"/>
        <end position="20"/>
    </location>
</feature>
<keyword evidence="1" id="KW-0547">Nucleotide-binding</keyword>
<gene>
    <name evidence="6" type="ORF">EST38_g12825</name>
</gene>
<dbReference type="Pfam" id="PF05970">
    <property type="entry name" value="PIF1"/>
    <property type="match status" value="1"/>
</dbReference>
<comment type="catalytic activity">
    <reaction evidence="1">
        <text>ATP + H2O = ADP + phosphate + H(+)</text>
        <dbReference type="Rhea" id="RHEA:13065"/>
        <dbReference type="ChEBI" id="CHEBI:15377"/>
        <dbReference type="ChEBI" id="CHEBI:15378"/>
        <dbReference type="ChEBI" id="CHEBI:30616"/>
        <dbReference type="ChEBI" id="CHEBI:43474"/>
        <dbReference type="ChEBI" id="CHEBI:456216"/>
        <dbReference type="EC" id="5.6.2.3"/>
    </reaction>
</comment>
<keyword evidence="1" id="KW-0378">Hydrolase</keyword>
<dbReference type="GO" id="GO:0043139">
    <property type="term" value="F:5'-3' DNA helicase activity"/>
    <property type="evidence" value="ECO:0007669"/>
    <property type="project" value="UniProtKB-EC"/>
</dbReference>
<dbReference type="Gene3D" id="3.40.50.300">
    <property type="entry name" value="P-loop containing nucleotide triphosphate hydrolases"/>
    <property type="match status" value="1"/>
</dbReference>
<evidence type="ECO:0000259" key="4">
    <source>
        <dbReference type="Pfam" id="PF05970"/>
    </source>
</evidence>
<dbReference type="GO" id="GO:0006310">
    <property type="term" value="P:DNA recombination"/>
    <property type="evidence" value="ECO:0007669"/>
    <property type="project" value="UniProtKB-KW"/>
</dbReference>
<name>A0A4Q2D277_9AGAR</name>
<dbReference type="Proteomes" id="UP000290288">
    <property type="component" value="Unassembled WGS sequence"/>
</dbReference>
<evidence type="ECO:0000259" key="5">
    <source>
        <dbReference type="Pfam" id="PF14214"/>
    </source>
</evidence>
<reference evidence="6 7" key="1">
    <citation type="submission" date="2019-01" db="EMBL/GenBank/DDBJ databases">
        <title>Draft genome sequence of Psathyrella aberdarensis IHI B618.</title>
        <authorList>
            <person name="Buettner E."/>
            <person name="Kellner H."/>
        </authorList>
    </citation>
    <scope>NUCLEOTIDE SEQUENCE [LARGE SCALE GENOMIC DNA]</scope>
    <source>
        <strain evidence="6 7">IHI B618</strain>
    </source>
</reference>
<keyword evidence="1" id="KW-0233">DNA recombination</keyword>
<dbReference type="PANTHER" id="PTHR10492">
    <property type="match status" value="1"/>
</dbReference>
<sequence>MTLILHFLDMSLSIVSGIFGLTGGSAIHIPSKSGAGARSNSFMMYNTTLQCKLGQHIPASLRVYQDPRSEISLVFQDGTVVFLIARFCSPSPTNAAAPNTALLDSIYISPFPGNPLDPSYSLNVPQFRNPVFFAVGNVTSPAQPLPDGQSRLFKISVPDYVRDQVQPSSLQCVLDGQPRWANTPSPHPASCVGLIGLCHSLSPAGQICVTLDHIALNARPHDGFSQPANTPTGAAPTNRTFSAVVPLDTAAPVDVAAAFGRSSAVNNLSSSVLPPTGPMPPTPPPAKKPPVQNLAQRSINFPNTHLIINDSGTSPEIAALISFENTAVSDVSSCRLILSRHNNSNYTISTVSRLWEPLAYPLFFPEATLGWGLHRSPSNIRRALPRVENGQDGTTTQMWHYRARLLRDPRFSIFGRLACEYIVDMHTRDLENRLLYIQKGLERRRKAAAEDAVLMGQEEVTPNENVYLPASFLGSRRWASEQVSDSLAIAAACGEPNFFVTMTCNPDWPEIKSQLRPGQDYSHIPIVVVRVFKQKLRVLMNALKTMFPHVGRPVYTIQCVEFQKRGLPHAHILIKYPVPCNIPEFIDSVVSARMPTDPGDCQLVEKFMLHQHPSPDRPPSRYCQTEHPDGTRTCRFNYPQPMVPETFIDHEGRIHYQRQKEEDCIVVPHCLPLIRMMKCHINFEVAGTSHLFQYLFKYIHKGPDRARYRVFDPDGDEVINEIDDYWNARYLSAGEAAWRILGFHITHKEPAVTSLSVHLENNPSNQQFDNGDGLGSLSKLERYFLRPDGVFHSRDGEKRFEDLTFTDYYTTFHFAPYNPDRVNDPRFFRTPYHTFQQAAIALGLFGDGNEALFAIEEGVATLRTPREIRVLFIHLLIHDCVQAPLQIWQQFGEYMSFDFTLRNNGLVDLGMNAALQEMAFFLAEHGKPLHQYGLPQPVERMAELTHELQRWAGREERLNQYADEISALFNAEQVALYDAVLGAVERDIPFSKLRAARKIVLATATSAFAAQLYEGAVSQVPVNKKNEMLKSEIDIGDSRSELICEASLIIWDEAPMANRAVLSCVNDVLKDIMGNDLPFGGKVIILLGDFRQTCPVIRGGSRAQVVSASIKSSPLWASFTVHQLIHPIRNAGDPAFSTFVNSIGDGGGPEVPLAGLSIVQEKEALTNFVFPDEIILNPSACVTRSILAPTNAQVDDYNILILNRLEGDARVYFAADSLKEVDEAALPAPEGILDYVRKFTPPGLPPHSVTIKVGLVCRLLRNFSIDRGLVKNVRVVVKGVVARLITVQVLREDGPMAEEILIPRITFQTELKSGHTLCRRQFPLAPAYATTFHSCQGLTLDRVGVDLTSPVFSHGQLYTAISRIRNRNDGMILLPPGEASTTNVTYHEILL</sequence>
<evidence type="ECO:0000256" key="3">
    <source>
        <dbReference type="SAM" id="SignalP"/>
    </source>
</evidence>
<evidence type="ECO:0000313" key="6">
    <source>
        <dbReference type="EMBL" id="RXW13029.1"/>
    </source>
</evidence>
<feature type="domain" description="Helitron helicase-like" evidence="5">
    <location>
        <begin position="403"/>
        <end position="574"/>
    </location>
</feature>
<dbReference type="GO" id="GO:0006281">
    <property type="term" value="P:DNA repair"/>
    <property type="evidence" value="ECO:0007669"/>
    <property type="project" value="UniProtKB-KW"/>
</dbReference>
<comment type="cofactor">
    <cofactor evidence="1">
        <name>Mg(2+)</name>
        <dbReference type="ChEBI" id="CHEBI:18420"/>
    </cofactor>
</comment>
<dbReference type="GO" id="GO:0016887">
    <property type="term" value="F:ATP hydrolysis activity"/>
    <property type="evidence" value="ECO:0007669"/>
    <property type="project" value="RHEA"/>
</dbReference>
<comment type="caution">
    <text evidence="6">The sequence shown here is derived from an EMBL/GenBank/DDBJ whole genome shotgun (WGS) entry which is preliminary data.</text>
</comment>
<dbReference type="InterPro" id="IPR025476">
    <property type="entry name" value="Helitron_helicase-like"/>
</dbReference>
<keyword evidence="7" id="KW-1185">Reference proteome</keyword>
<keyword evidence="1" id="KW-0227">DNA damage</keyword>
<feature type="region of interest" description="Disordered" evidence="2">
    <location>
        <begin position="270"/>
        <end position="291"/>
    </location>
</feature>
<protein>
    <recommendedName>
        <fullName evidence="1">ATP-dependent DNA helicase</fullName>
        <ecNumber evidence="1">5.6.2.3</ecNumber>
    </recommendedName>
</protein>
<keyword evidence="1" id="KW-0347">Helicase</keyword>
<dbReference type="GO" id="GO:0000723">
    <property type="term" value="P:telomere maintenance"/>
    <property type="evidence" value="ECO:0007669"/>
    <property type="project" value="InterPro"/>
</dbReference>
<dbReference type="Pfam" id="PF14214">
    <property type="entry name" value="Helitron_like_N"/>
    <property type="match status" value="1"/>
</dbReference>
<dbReference type="EC" id="5.6.2.3" evidence="1"/>
<dbReference type="PANTHER" id="PTHR10492:SF57">
    <property type="entry name" value="ATP-DEPENDENT DNA HELICASE"/>
    <property type="match status" value="1"/>
</dbReference>
<keyword evidence="1" id="KW-0067">ATP-binding</keyword>
<keyword evidence="1" id="KW-0234">DNA repair</keyword>
<dbReference type="CDD" id="cd18809">
    <property type="entry name" value="SF1_C_RecD"/>
    <property type="match status" value="1"/>
</dbReference>
<dbReference type="EMBL" id="SDEE01001039">
    <property type="protein sequence ID" value="RXW13029.1"/>
    <property type="molecule type" value="Genomic_DNA"/>
</dbReference>
<evidence type="ECO:0000256" key="1">
    <source>
        <dbReference type="RuleBase" id="RU363044"/>
    </source>
</evidence>
<feature type="chain" id="PRO_5020552629" description="ATP-dependent DNA helicase" evidence="3">
    <location>
        <begin position="21"/>
        <end position="1391"/>
    </location>
</feature>